<dbReference type="AlphaFoldDB" id="A0A8J2YGN2"/>
<evidence type="ECO:0000313" key="2">
    <source>
        <dbReference type="Proteomes" id="UP000602745"/>
    </source>
</evidence>
<organism evidence="1 2">
    <name type="scientific">Agaricicola taiwanensis</name>
    <dbReference type="NCBI Taxonomy" id="591372"/>
    <lineage>
        <taxon>Bacteria</taxon>
        <taxon>Pseudomonadati</taxon>
        <taxon>Pseudomonadota</taxon>
        <taxon>Alphaproteobacteria</taxon>
        <taxon>Rhodobacterales</taxon>
        <taxon>Paracoccaceae</taxon>
        <taxon>Agaricicola</taxon>
    </lineage>
</organism>
<protein>
    <recommendedName>
        <fullName evidence="3">DNA transfer protein p32</fullName>
    </recommendedName>
</protein>
<dbReference type="Proteomes" id="UP000602745">
    <property type="component" value="Unassembled WGS sequence"/>
</dbReference>
<dbReference type="EMBL" id="BMCP01000001">
    <property type="protein sequence ID" value="GGE36370.1"/>
    <property type="molecule type" value="Genomic_DNA"/>
</dbReference>
<dbReference type="RefSeq" id="WP_188408778.1">
    <property type="nucleotide sequence ID" value="NZ_BMCP01000001.1"/>
</dbReference>
<evidence type="ECO:0000313" key="1">
    <source>
        <dbReference type="EMBL" id="GGE36370.1"/>
    </source>
</evidence>
<gene>
    <name evidence="1" type="ORF">GCM10007276_12310</name>
</gene>
<keyword evidence="2" id="KW-1185">Reference proteome</keyword>
<proteinExistence type="predicted"/>
<sequence length="236" mass="23265">MASPFSGTAGRKAANFLAAELGTAGNSARKYLDDAYSTAEGLYGDAQERFSPFAGLGTQAAGIYGDAMGLNGPGGNERAVAAFQTGPGYEFAQDAAAKAGARAASAGGMLNSGNAMIALADRSQGIADQEYDDWLNRMSGLTSMGAQVAGQQAGLDTGLAGLGANIALQKGNQDLQVAQGVGQAGAAGLMAGQQAAANRLNFGMSALTGLGNLAMGMFGGQGGAGMFSPTGAFGGR</sequence>
<accession>A0A8J2YGN2</accession>
<comment type="caution">
    <text evidence="1">The sequence shown here is derived from an EMBL/GenBank/DDBJ whole genome shotgun (WGS) entry which is preliminary data.</text>
</comment>
<name>A0A8J2YGN2_9RHOB</name>
<evidence type="ECO:0008006" key="3">
    <source>
        <dbReference type="Google" id="ProtNLM"/>
    </source>
</evidence>
<reference evidence="1" key="2">
    <citation type="submission" date="2020-09" db="EMBL/GenBank/DDBJ databases">
        <authorList>
            <person name="Sun Q."/>
            <person name="Sedlacek I."/>
        </authorList>
    </citation>
    <scope>NUCLEOTIDE SEQUENCE</scope>
    <source>
        <strain evidence="1">CCM 7684</strain>
    </source>
</reference>
<reference evidence="1" key="1">
    <citation type="journal article" date="2014" name="Int. J. Syst. Evol. Microbiol.">
        <title>Complete genome sequence of Corynebacterium casei LMG S-19264T (=DSM 44701T), isolated from a smear-ripened cheese.</title>
        <authorList>
            <consortium name="US DOE Joint Genome Institute (JGI-PGF)"/>
            <person name="Walter F."/>
            <person name="Albersmeier A."/>
            <person name="Kalinowski J."/>
            <person name="Ruckert C."/>
        </authorList>
    </citation>
    <scope>NUCLEOTIDE SEQUENCE</scope>
    <source>
        <strain evidence="1">CCM 7684</strain>
    </source>
</reference>